<organism evidence="1 2">
    <name type="scientific">Periplaneta americana</name>
    <name type="common">American cockroach</name>
    <name type="synonym">Blatta americana</name>
    <dbReference type="NCBI Taxonomy" id="6978"/>
    <lineage>
        <taxon>Eukaryota</taxon>
        <taxon>Metazoa</taxon>
        <taxon>Ecdysozoa</taxon>
        <taxon>Arthropoda</taxon>
        <taxon>Hexapoda</taxon>
        <taxon>Insecta</taxon>
        <taxon>Pterygota</taxon>
        <taxon>Neoptera</taxon>
        <taxon>Polyneoptera</taxon>
        <taxon>Dictyoptera</taxon>
        <taxon>Blattodea</taxon>
        <taxon>Blattoidea</taxon>
        <taxon>Blattidae</taxon>
        <taxon>Blattinae</taxon>
        <taxon>Periplaneta</taxon>
    </lineage>
</organism>
<evidence type="ECO:0000313" key="1">
    <source>
        <dbReference type="EMBL" id="KAJ4451703.1"/>
    </source>
</evidence>
<comment type="caution">
    <text evidence="1">The sequence shown here is derived from an EMBL/GenBank/DDBJ whole genome shotgun (WGS) entry which is preliminary data.</text>
</comment>
<sequence length="75" mass="8321">MVGLCEGGIKPPGSLKPFVLKAIDHDHPPLLEELEAIRCCIRLQRAAENEPDAGPGKLSNLSWRMCHQECSRPFL</sequence>
<keyword evidence="2" id="KW-1185">Reference proteome</keyword>
<dbReference type="Proteomes" id="UP001148838">
    <property type="component" value="Unassembled WGS sequence"/>
</dbReference>
<protein>
    <submittedName>
        <fullName evidence="1">Uncharacterized protein</fullName>
    </submittedName>
</protein>
<gene>
    <name evidence="1" type="ORF">ANN_03173</name>
</gene>
<name>A0ABQ8TZH7_PERAM</name>
<accession>A0ABQ8TZH7</accession>
<evidence type="ECO:0000313" key="2">
    <source>
        <dbReference type="Proteomes" id="UP001148838"/>
    </source>
</evidence>
<proteinExistence type="predicted"/>
<dbReference type="EMBL" id="JAJSOF020000001">
    <property type="protein sequence ID" value="KAJ4451703.1"/>
    <property type="molecule type" value="Genomic_DNA"/>
</dbReference>
<reference evidence="1 2" key="1">
    <citation type="journal article" date="2022" name="Allergy">
        <title>Genome assembly and annotation of Periplaneta americana reveal a comprehensive cockroach allergen profile.</title>
        <authorList>
            <person name="Wang L."/>
            <person name="Xiong Q."/>
            <person name="Saelim N."/>
            <person name="Wang L."/>
            <person name="Nong W."/>
            <person name="Wan A.T."/>
            <person name="Shi M."/>
            <person name="Liu X."/>
            <person name="Cao Q."/>
            <person name="Hui J.H.L."/>
            <person name="Sookrung N."/>
            <person name="Leung T.F."/>
            <person name="Tungtrongchitr A."/>
            <person name="Tsui S.K.W."/>
        </authorList>
    </citation>
    <scope>NUCLEOTIDE SEQUENCE [LARGE SCALE GENOMIC DNA]</scope>
    <source>
        <strain evidence="1">PWHHKU_190912</strain>
    </source>
</reference>